<sequence length="89" mass="10057">MNLETPVLTTETPGTQSFPRCACPASRRLKHNNRSTAQDVFWIPHCSVERENICLTGLRIEVRSVKSPRCERKTPGVFLEDPPEPIPGR</sequence>
<evidence type="ECO:0000313" key="2">
    <source>
        <dbReference type="Proteomes" id="UP000324222"/>
    </source>
</evidence>
<protein>
    <submittedName>
        <fullName evidence="1">Uncharacterized protein</fullName>
    </submittedName>
</protein>
<organism evidence="1 2">
    <name type="scientific">Portunus trituberculatus</name>
    <name type="common">Swimming crab</name>
    <name type="synonym">Neptunus trituberculatus</name>
    <dbReference type="NCBI Taxonomy" id="210409"/>
    <lineage>
        <taxon>Eukaryota</taxon>
        <taxon>Metazoa</taxon>
        <taxon>Ecdysozoa</taxon>
        <taxon>Arthropoda</taxon>
        <taxon>Crustacea</taxon>
        <taxon>Multicrustacea</taxon>
        <taxon>Malacostraca</taxon>
        <taxon>Eumalacostraca</taxon>
        <taxon>Eucarida</taxon>
        <taxon>Decapoda</taxon>
        <taxon>Pleocyemata</taxon>
        <taxon>Brachyura</taxon>
        <taxon>Eubrachyura</taxon>
        <taxon>Portunoidea</taxon>
        <taxon>Portunidae</taxon>
        <taxon>Portuninae</taxon>
        <taxon>Portunus</taxon>
    </lineage>
</organism>
<keyword evidence="2" id="KW-1185">Reference proteome</keyword>
<dbReference type="EMBL" id="VSRR010126224">
    <property type="protein sequence ID" value="MPD01217.1"/>
    <property type="molecule type" value="Genomic_DNA"/>
</dbReference>
<gene>
    <name evidence="1" type="ORF">E2C01_096735</name>
</gene>
<reference evidence="1 2" key="1">
    <citation type="submission" date="2019-05" db="EMBL/GenBank/DDBJ databases">
        <title>Another draft genome of Portunus trituberculatus and its Hox gene families provides insights of decapod evolution.</title>
        <authorList>
            <person name="Jeong J.-H."/>
            <person name="Song I."/>
            <person name="Kim S."/>
            <person name="Choi T."/>
            <person name="Kim D."/>
            <person name="Ryu S."/>
            <person name="Kim W."/>
        </authorList>
    </citation>
    <scope>NUCLEOTIDE SEQUENCE [LARGE SCALE GENOMIC DNA]</scope>
    <source>
        <tissue evidence="1">Muscle</tissue>
    </source>
</reference>
<evidence type="ECO:0000313" key="1">
    <source>
        <dbReference type="EMBL" id="MPD01217.1"/>
    </source>
</evidence>
<accession>A0A5B7K3V5</accession>
<proteinExistence type="predicted"/>
<name>A0A5B7K3V5_PORTR</name>
<comment type="caution">
    <text evidence="1">The sequence shown here is derived from an EMBL/GenBank/DDBJ whole genome shotgun (WGS) entry which is preliminary data.</text>
</comment>
<dbReference type="Proteomes" id="UP000324222">
    <property type="component" value="Unassembled WGS sequence"/>
</dbReference>
<dbReference type="AlphaFoldDB" id="A0A5B7K3V5"/>